<dbReference type="NCBIfam" id="TIGR04057">
    <property type="entry name" value="SusC_RagA_signa"/>
    <property type="match status" value="1"/>
</dbReference>
<sequence length="627" mass="72819">MKNKNNMEFLLKASALTAIFFTIYKLFIERDTFFESNRWFLLLGLLIAMVLPLIIIPVYIEYQMNPALDFIIKDNTEAIQQEQPFSILDYIPYIYGMGGLYFTIRFIIQLTSLTKFIIKNKRFKENGFIFIETDKKISPFSFFKWIVYNPTHFNKNELQQIIIHEKVHAKEYHSIDNIIAHLSCIILWFNPFVWLYTKELKENLEFIADKKAIKNQNCKKEYQYTLLKTSLPSHQMVLSNSFYNSSIKKRIVMLQKSKSRKINQLKYALIIPVIAGFLMSFNTKEVYILKEQSKDLYNLKSNTEKDIEIIFNKDLTNKALEKLKKTLKIEGVTFSYSNLNRNEKKEIVSINATFKDEKGSATWNASNNNNEPIQSFYFFKKADIFGVRALSDVIEDSEDFKDSEAPKKHEKEIIVIRKIQTDTLHFDKKLKDSIYFSYQIEDETEGKTNIVFRQGNRIISSDSIRFIKSNMSQVKSSTIKDKNPIFVINGTISKKETLDNLNPDKIESITVLKDASATSIYGDKGKNGVILIVTKNEASINKNKKSERITVKTIKQEDTKKTIVKTEIETNDTTDPLFILDKKEISKEKMEDIDPKKIESINVLKGQTAIEKYGEKGKNGVVEITLK</sequence>
<feature type="transmembrane region" description="Helical" evidence="1">
    <location>
        <begin position="39"/>
        <end position="60"/>
    </location>
</feature>
<dbReference type="STRING" id="1454006.AW14_14635"/>
<dbReference type="InterPro" id="IPR037066">
    <property type="entry name" value="Plug_dom_sf"/>
</dbReference>
<dbReference type="PATRIC" id="fig|1454006.5.peg.2896"/>
<keyword evidence="1" id="KW-0472">Membrane</keyword>
<dbReference type="Gene3D" id="2.170.130.10">
    <property type="entry name" value="TonB-dependent receptor, plug domain"/>
    <property type="match status" value="2"/>
</dbReference>
<keyword evidence="4" id="KW-1185">Reference proteome</keyword>
<dbReference type="CDD" id="cd07341">
    <property type="entry name" value="M56_BlaR1_MecR1_like"/>
    <property type="match status" value="1"/>
</dbReference>
<dbReference type="InterPro" id="IPR008756">
    <property type="entry name" value="Peptidase_M56"/>
</dbReference>
<gene>
    <name evidence="3" type="ORF">AW14_14635</name>
</gene>
<evidence type="ECO:0000256" key="1">
    <source>
        <dbReference type="SAM" id="Phobius"/>
    </source>
</evidence>
<dbReference type="Proteomes" id="UP000032229">
    <property type="component" value="Chromosome"/>
</dbReference>
<dbReference type="Pfam" id="PF05569">
    <property type="entry name" value="Peptidase_M56"/>
    <property type="match status" value="1"/>
</dbReference>
<keyword evidence="1" id="KW-0812">Transmembrane</keyword>
<dbReference type="PANTHER" id="PTHR34978">
    <property type="entry name" value="POSSIBLE SENSOR-TRANSDUCER PROTEIN BLAR"/>
    <property type="match status" value="1"/>
</dbReference>
<dbReference type="InterPro" id="IPR023997">
    <property type="entry name" value="TonB-dep_OMP_SusC/RagA_CS"/>
</dbReference>
<protein>
    <recommendedName>
        <fullName evidence="2">Peptidase M56 domain-containing protein</fullName>
    </recommendedName>
</protein>
<evidence type="ECO:0000259" key="2">
    <source>
        <dbReference type="Pfam" id="PF05569"/>
    </source>
</evidence>
<dbReference type="HOGENOM" id="CLU_013798_3_0_10"/>
<dbReference type="SUPFAM" id="SSF56935">
    <property type="entry name" value="Porins"/>
    <property type="match status" value="1"/>
</dbReference>
<dbReference type="PANTHER" id="PTHR34978:SF3">
    <property type="entry name" value="SLR0241 PROTEIN"/>
    <property type="match status" value="1"/>
</dbReference>
<name>A0A0C5WPZ4_9FLAO</name>
<dbReference type="InterPro" id="IPR052173">
    <property type="entry name" value="Beta-lactam_resp_regulator"/>
</dbReference>
<organism evidence="3 4">
    <name type="scientific">Siansivirga zeaxanthinifaciens CC-SAMT-1</name>
    <dbReference type="NCBI Taxonomy" id="1454006"/>
    <lineage>
        <taxon>Bacteria</taxon>
        <taxon>Pseudomonadati</taxon>
        <taxon>Bacteroidota</taxon>
        <taxon>Flavobacteriia</taxon>
        <taxon>Flavobacteriales</taxon>
        <taxon>Flavobacteriaceae</taxon>
        <taxon>Siansivirga</taxon>
    </lineage>
</organism>
<feature type="transmembrane region" description="Helical" evidence="1">
    <location>
        <begin position="6"/>
        <end position="27"/>
    </location>
</feature>
<dbReference type="AlphaFoldDB" id="A0A0C5WPZ4"/>
<accession>A0A0C5WPZ4</accession>
<dbReference type="EMBL" id="CP007202">
    <property type="protein sequence ID" value="AJR05020.1"/>
    <property type="molecule type" value="Genomic_DNA"/>
</dbReference>
<evidence type="ECO:0000313" key="4">
    <source>
        <dbReference type="Proteomes" id="UP000032229"/>
    </source>
</evidence>
<reference evidence="3 4" key="1">
    <citation type="submission" date="2014-02" db="EMBL/GenBank/DDBJ databases">
        <authorList>
            <person name="Young C.-C."/>
            <person name="Hameed A."/>
            <person name="Huang H.-C."/>
            <person name="Shahina M."/>
        </authorList>
    </citation>
    <scope>NUCLEOTIDE SEQUENCE [LARGE SCALE GENOMIC DNA]</scope>
    <source>
        <strain evidence="3 4">CC-SAMT-1</strain>
    </source>
</reference>
<feature type="transmembrane region" description="Helical" evidence="1">
    <location>
        <begin position="93"/>
        <end position="118"/>
    </location>
</feature>
<feature type="domain" description="Peptidase M56" evidence="2">
    <location>
        <begin position="151"/>
        <end position="254"/>
    </location>
</feature>
<dbReference type="KEGG" id="sze:AW14_14635"/>
<keyword evidence="1" id="KW-1133">Transmembrane helix</keyword>
<evidence type="ECO:0000313" key="3">
    <source>
        <dbReference type="EMBL" id="AJR05020.1"/>
    </source>
</evidence>
<proteinExistence type="predicted"/>